<feature type="region of interest" description="Disordered" evidence="1">
    <location>
        <begin position="28"/>
        <end position="50"/>
    </location>
</feature>
<dbReference type="Proteomes" id="UP000824469">
    <property type="component" value="Unassembled WGS sequence"/>
</dbReference>
<comment type="caution">
    <text evidence="2">The sequence shown here is derived from an EMBL/GenBank/DDBJ whole genome shotgun (WGS) entry which is preliminary data.</text>
</comment>
<name>A0AA38LB18_TAXCH</name>
<evidence type="ECO:0000313" key="2">
    <source>
        <dbReference type="EMBL" id="KAH9318048.1"/>
    </source>
</evidence>
<proteinExistence type="predicted"/>
<dbReference type="EMBL" id="JAHRHJ020000004">
    <property type="protein sequence ID" value="KAH9318048.1"/>
    <property type="molecule type" value="Genomic_DNA"/>
</dbReference>
<gene>
    <name evidence="2" type="ORF">KI387_019817</name>
</gene>
<reference evidence="2 3" key="1">
    <citation type="journal article" date="2021" name="Nat. Plants">
        <title>The Taxus genome provides insights into paclitaxel biosynthesis.</title>
        <authorList>
            <person name="Xiong X."/>
            <person name="Gou J."/>
            <person name="Liao Q."/>
            <person name="Li Y."/>
            <person name="Zhou Q."/>
            <person name="Bi G."/>
            <person name="Li C."/>
            <person name="Du R."/>
            <person name="Wang X."/>
            <person name="Sun T."/>
            <person name="Guo L."/>
            <person name="Liang H."/>
            <person name="Lu P."/>
            <person name="Wu Y."/>
            <person name="Zhang Z."/>
            <person name="Ro D.K."/>
            <person name="Shang Y."/>
            <person name="Huang S."/>
            <person name="Yan J."/>
        </authorList>
    </citation>
    <scope>NUCLEOTIDE SEQUENCE [LARGE SCALE GENOMIC DNA]</scope>
    <source>
        <strain evidence="2">Ta-2019</strain>
    </source>
</reference>
<organism evidence="2 3">
    <name type="scientific">Taxus chinensis</name>
    <name type="common">Chinese yew</name>
    <name type="synonym">Taxus wallichiana var. chinensis</name>
    <dbReference type="NCBI Taxonomy" id="29808"/>
    <lineage>
        <taxon>Eukaryota</taxon>
        <taxon>Viridiplantae</taxon>
        <taxon>Streptophyta</taxon>
        <taxon>Embryophyta</taxon>
        <taxon>Tracheophyta</taxon>
        <taxon>Spermatophyta</taxon>
        <taxon>Pinopsida</taxon>
        <taxon>Pinidae</taxon>
        <taxon>Conifers II</taxon>
        <taxon>Cupressales</taxon>
        <taxon>Taxaceae</taxon>
        <taxon>Taxus</taxon>
    </lineage>
</organism>
<feature type="non-terminal residue" evidence="2">
    <location>
        <position position="106"/>
    </location>
</feature>
<sequence length="106" mass="11711">EACEREIDKKITIAKSMVLRREMTREGFKDHTKDVEPEHHELPHVGKHDRDLPLASCGSMLAETTWATGTHLNPPGDLAFVLGFPVSSTTSNQQASLGSKRASIEM</sequence>
<protein>
    <submittedName>
        <fullName evidence="2">Uncharacterized protein</fullName>
    </submittedName>
</protein>
<evidence type="ECO:0000256" key="1">
    <source>
        <dbReference type="SAM" id="MobiDB-lite"/>
    </source>
</evidence>
<dbReference type="AlphaFoldDB" id="A0AA38LB18"/>
<evidence type="ECO:0000313" key="3">
    <source>
        <dbReference type="Proteomes" id="UP000824469"/>
    </source>
</evidence>
<accession>A0AA38LB18</accession>
<feature type="non-terminal residue" evidence="2">
    <location>
        <position position="1"/>
    </location>
</feature>
<keyword evidence="3" id="KW-1185">Reference proteome</keyword>